<evidence type="ECO:0000256" key="1">
    <source>
        <dbReference type="ARBA" id="ARBA00004401"/>
    </source>
</evidence>
<comment type="subcellular location">
    <subcellularLocation>
        <location evidence="1">Cell membrane</location>
        <topology evidence="1">Single-pass type II membrane protein</topology>
    </subcellularLocation>
</comment>
<dbReference type="FunFam" id="2.60.40.1660:FF:000004">
    <property type="entry name" value="sodium/potassium-transporting ATPase subunit beta-2"/>
    <property type="match status" value="1"/>
</dbReference>
<dbReference type="EMBL" id="JBJJXI010000018">
    <property type="protein sequence ID" value="KAL3407016.1"/>
    <property type="molecule type" value="Genomic_DNA"/>
</dbReference>
<keyword evidence="6" id="KW-0740">Sodium/potassium transport</keyword>
<keyword evidence="11" id="KW-0915">Sodium</keyword>
<sequence length="329" mass="37666">MVNTKEASATAKNQHHHHAHSNPYERPPSMSFGQQFKKFLYNPETGAVFGRTASSWGKIGLFYLIFYGVLAALVAICFWGFFQTIDPRRPTWQLERSIIGTNPGLGFRPLPPAENVESTLIWYKGTDRGNYKHWVDSLESFLRDYRTPGATPGRGANIANCDYDRPPEPGQVCAVDVKNWVPCTVENFYGYHKSSPCIFLKLNKIFGWRPEFYNDTNALPEKMPRSLKKHIKEITNRNELNTIWVSCEGEYPADQENIGPVTILPRHGFPGYYYPYENSEGYLSPLVAVHFERPRTGILINIECKAWAKNIKHDRTDKIGSVHFELMVD</sequence>
<dbReference type="GO" id="GO:0005890">
    <property type="term" value="C:sodium:potassium-exchanging ATPase complex"/>
    <property type="evidence" value="ECO:0007669"/>
    <property type="project" value="UniProtKB-ARBA"/>
</dbReference>
<comment type="function">
    <text evidence="17">This is the non-catalytic component of the active enzyme, which catalyzes the hydrolysis of ATP coupled with the exchange of Na(+) and K(+) ions across the plasma membrane. The beta subunit regulates, through assembly of alpha/beta heterodimers, the number of sodium pumps transported to the plasma membrane.</text>
</comment>
<evidence type="ECO:0000256" key="17">
    <source>
        <dbReference type="ARBA" id="ARBA00025540"/>
    </source>
</evidence>
<dbReference type="Proteomes" id="UP001627154">
    <property type="component" value="Unassembled WGS sequence"/>
</dbReference>
<keyword evidence="5" id="KW-0633">Potassium transport</keyword>
<dbReference type="InterPro" id="IPR000402">
    <property type="entry name" value="Na/K_ATPase_sub_beta"/>
</dbReference>
<feature type="compositionally biased region" description="Polar residues" evidence="18">
    <location>
        <begin position="1"/>
        <end position="12"/>
    </location>
</feature>
<feature type="transmembrane region" description="Helical" evidence="19">
    <location>
        <begin position="61"/>
        <end position="82"/>
    </location>
</feature>
<keyword evidence="7 19" id="KW-0812">Transmembrane</keyword>
<evidence type="ECO:0000256" key="9">
    <source>
        <dbReference type="ARBA" id="ARBA00022968"/>
    </source>
</evidence>
<dbReference type="Pfam" id="PF00287">
    <property type="entry name" value="Na_K-ATPase"/>
    <property type="match status" value="1"/>
</dbReference>
<evidence type="ECO:0000256" key="10">
    <source>
        <dbReference type="ARBA" id="ARBA00022989"/>
    </source>
</evidence>
<keyword evidence="9" id="KW-0735">Signal-anchor</keyword>
<name>A0ABD2XNF2_9HYME</name>
<evidence type="ECO:0000256" key="3">
    <source>
        <dbReference type="ARBA" id="ARBA00022448"/>
    </source>
</evidence>
<evidence type="ECO:0000256" key="18">
    <source>
        <dbReference type="SAM" id="MobiDB-lite"/>
    </source>
</evidence>
<keyword evidence="13 19" id="KW-0472">Membrane</keyword>
<dbReference type="Gene3D" id="2.60.40.1660">
    <property type="entry name" value="Na, k-atpase alpha subunit"/>
    <property type="match status" value="1"/>
</dbReference>
<organism evidence="20 21">
    <name type="scientific">Trichogramma kaykai</name>
    <dbReference type="NCBI Taxonomy" id="54128"/>
    <lineage>
        <taxon>Eukaryota</taxon>
        <taxon>Metazoa</taxon>
        <taxon>Ecdysozoa</taxon>
        <taxon>Arthropoda</taxon>
        <taxon>Hexapoda</taxon>
        <taxon>Insecta</taxon>
        <taxon>Pterygota</taxon>
        <taxon>Neoptera</taxon>
        <taxon>Endopterygota</taxon>
        <taxon>Hymenoptera</taxon>
        <taxon>Apocrita</taxon>
        <taxon>Proctotrupomorpha</taxon>
        <taxon>Chalcidoidea</taxon>
        <taxon>Trichogrammatidae</taxon>
        <taxon>Trichogramma</taxon>
    </lineage>
</organism>
<keyword evidence="3" id="KW-0813">Transport</keyword>
<feature type="region of interest" description="Disordered" evidence="18">
    <location>
        <begin position="1"/>
        <end position="27"/>
    </location>
</feature>
<gene>
    <name evidence="20" type="ORF">TKK_001100</name>
</gene>
<comment type="caution">
    <text evidence="20">The sequence shown here is derived from an EMBL/GenBank/DDBJ whole genome shotgun (WGS) entry which is preliminary data.</text>
</comment>
<evidence type="ECO:0000256" key="15">
    <source>
        <dbReference type="ARBA" id="ARBA00023180"/>
    </source>
</evidence>
<evidence type="ECO:0000313" key="21">
    <source>
        <dbReference type="Proteomes" id="UP001627154"/>
    </source>
</evidence>
<evidence type="ECO:0000256" key="7">
    <source>
        <dbReference type="ARBA" id="ARBA00022692"/>
    </source>
</evidence>
<dbReference type="PANTHER" id="PTHR11523:SF46">
    <property type="entry name" value="SODIUM_POTASSIUM-TRANSPORTING ATPASE SUBUNIT BETA-2"/>
    <property type="match status" value="1"/>
</dbReference>
<protein>
    <recommendedName>
        <fullName evidence="22">Sodium/potassium-transporting ATPase subunit beta-2</fullName>
    </recommendedName>
</protein>
<evidence type="ECO:0000256" key="12">
    <source>
        <dbReference type="ARBA" id="ARBA00023065"/>
    </source>
</evidence>
<reference evidence="20 21" key="1">
    <citation type="journal article" date="2024" name="bioRxiv">
        <title>A reference genome for Trichogramma kaykai: A tiny desert-dwelling parasitoid wasp with competing sex-ratio distorters.</title>
        <authorList>
            <person name="Culotta J."/>
            <person name="Lindsey A.R."/>
        </authorList>
    </citation>
    <scope>NUCLEOTIDE SEQUENCE [LARGE SCALE GENOMIC DNA]</scope>
    <source>
        <strain evidence="20 21">KSX58</strain>
    </source>
</reference>
<evidence type="ECO:0008006" key="22">
    <source>
        <dbReference type="Google" id="ProtNLM"/>
    </source>
</evidence>
<keyword evidence="15" id="KW-0325">Glycoprotein</keyword>
<dbReference type="GO" id="GO:0006813">
    <property type="term" value="P:potassium ion transport"/>
    <property type="evidence" value="ECO:0007669"/>
    <property type="project" value="UniProtKB-KW"/>
</dbReference>
<keyword evidence="16" id="KW-0739">Sodium transport</keyword>
<evidence type="ECO:0000256" key="16">
    <source>
        <dbReference type="ARBA" id="ARBA00023201"/>
    </source>
</evidence>
<comment type="similarity">
    <text evidence="2">Belongs to the X(+)/potassium ATPases subunit beta family.</text>
</comment>
<evidence type="ECO:0000256" key="5">
    <source>
        <dbReference type="ARBA" id="ARBA00022538"/>
    </source>
</evidence>
<evidence type="ECO:0000256" key="8">
    <source>
        <dbReference type="ARBA" id="ARBA00022958"/>
    </source>
</evidence>
<keyword evidence="12" id="KW-0406">Ion transport</keyword>
<accession>A0ABD2XNF2</accession>
<dbReference type="PANTHER" id="PTHR11523">
    <property type="entry name" value="SODIUM/POTASSIUM-DEPENDENT ATPASE BETA SUBUNIT"/>
    <property type="match status" value="1"/>
</dbReference>
<evidence type="ECO:0000256" key="13">
    <source>
        <dbReference type="ARBA" id="ARBA00023136"/>
    </source>
</evidence>
<dbReference type="GO" id="GO:0006814">
    <property type="term" value="P:sodium ion transport"/>
    <property type="evidence" value="ECO:0007669"/>
    <property type="project" value="UniProtKB-KW"/>
</dbReference>
<dbReference type="PROSITE" id="PS00390">
    <property type="entry name" value="ATPASE_NA_K_BETA_1"/>
    <property type="match status" value="1"/>
</dbReference>
<keyword evidence="8" id="KW-0630">Potassium</keyword>
<keyword evidence="10 19" id="KW-1133">Transmembrane helix</keyword>
<evidence type="ECO:0000256" key="14">
    <source>
        <dbReference type="ARBA" id="ARBA00023157"/>
    </source>
</evidence>
<dbReference type="AlphaFoldDB" id="A0ABD2XNF2"/>
<evidence type="ECO:0000313" key="20">
    <source>
        <dbReference type="EMBL" id="KAL3407016.1"/>
    </source>
</evidence>
<evidence type="ECO:0000256" key="2">
    <source>
        <dbReference type="ARBA" id="ARBA00005876"/>
    </source>
</evidence>
<keyword evidence="14" id="KW-1015">Disulfide bond</keyword>
<evidence type="ECO:0000256" key="19">
    <source>
        <dbReference type="SAM" id="Phobius"/>
    </source>
</evidence>
<dbReference type="GO" id="GO:0001671">
    <property type="term" value="F:ATPase activator activity"/>
    <property type="evidence" value="ECO:0007669"/>
    <property type="project" value="UniProtKB-ARBA"/>
</dbReference>
<keyword evidence="21" id="KW-1185">Reference proteome</keyword>
<evidence type="ECO:0000256" key="4">
    <source>
        <dbReference type="ARBA" id="ARBA00022475"/>
    </source>
</evidence>
<evidence type="ECO:0000256" key="11">
    <source>
        <dbReference type="ARBA" id="ARBA00023053"/>
    </source>
</evidence>
<proteinExistence type="inferred from homology"/>
<evidence type="ECO:0000256" key="6">
    <source>
        <dbReference type="ARBA" id="ARBA00022607"/>
    </source>
</evidence>
<keyword evidence="4" id="KW-1003">Cell membrane</keyword>
<dbReference type="InterPro" id="IPR038702">
    <property type="entry name" value="Na/K_ATPase_sub_beta_sf"/>
</dbReference>